<keyword evidence="2" id="KW-1185">Reference proteome</keyword>
<dbReference type="Proteomes" id="UP000035068">
    <property type="component" value="Unassembled WGS sequence"/>
</dbReference>
<dbReference type="AlphaFoldDB" id="A0A0C2HLX9"/>
<evidence type="ECO:0000313" key="1">
    <source>
        <dbReference type="EMBL" id="KIH78111.1"/>
    </source>
</evidence>
<reference evidence="1 2" key="1">
    <citation type="submission" date="2014-12" db="EMBL/GenBank/DDBJ databases">
        <title>Genomes of Geoalkalibacter ferrihydriticus and Geoalkalibacter subterraneus, two haloalkaliphilic metal-reducing members of the Geobacteraceae.</title>
        <authorList>
            <person name="Badalamenti J.P."/>
            <person name="Torres C.I."/>
            <person name="Krajmalnik-Brown R."/>
            <person name="Bond D.R."/>
        </authorList>
    </citation>
    <scope>NUCLEOTIDE SEQUENCE [LARGE SCALE GENOMIC DNA]</scope>
    <source>
        <strain evidence="1 2">DSM 17813</strain>
    </source>
</reference>
<name>A0A0C2HLX9_9BACT</name>
<sequence length="72" mass="8110">MVPTSKTVVFSLKTRKIGLVSKSRKDAIVKTEMMFWKIETVFQVIRCGKSLQRGISSQSAENIESSENIIFA</sequence>
<comment type="caution">
    <text evidence="1">The sequence shown here is derived from an EMBL/GenBank/DDBJ whole genome shotgun (WGS) entry which is preliminary data.</text>
</comment>
<protein>
    <submittedName>
        <fullName evidence="1">Uncharacterized protein</fullName>
    </submittedName>
</protein>
<organism evidence="1 2">
    <name type="scientific">Geoalkalibacter ferrihydriticus DSM 17813</name>
    <dbReference type="NCBI Taxonomy" id="1121915"/>
    <lineage>
        <taxon>Bacteria</taxon>
        <taxon>Pseudomonadati</taxon>
        <taxon>Thermodesulfobacteriota</taxon>
        <taxon>Desulfuromonadia</taxon>
        <taxon>Desulfuromonadales</taxon>
        <taxon>Geoalkalibacteraceae</taxon>
        <taxon>Geoalkalibacter</taxon>
    </lineage>
</organism>
<evidence type="ECO:0000313" key="2">
    <source>
        <dbReference type="Proteomes" id="UP000035068"/>
    </source>
</evidence>
<dbReference type="EMBL" id="JWJD01000001">
    <property type="protein sequence ID" value="KIH78111.1"/>
    <property type="molecule type" value="Genomic_DNA"/>
</dbReference>
<accession>A0A0C2HLX9</accession>
<gene>
    <name evidence="1" type="ORF">GFER_05910</name>
</gene>
<proteinExistence type="predicted"/>